<dbReference type="InterPro" id="IPR050072">
    <property type="entry name" value="Peptidase_M20A"/>
</dbReference>
<evidence type="ECO:0000256" key="1">
    <source>
        <dbReference type="ARBA" id="ARBA00005130"/>
    </source>
</evidence>
<evidence type="ECO:0000256" key="13">
    <source>
        <dbReference type="ARBA" id="ARBA00031891"/>
    </source>
</evidence>
<dbReference type="NCBIfam" id="TIGR01246">
    <property type="entry name" value="dapE_proteo"/>
    <property type="match status" value="1"/>
</dbReference>
<keyword evidence="7 15" id="KW-0479">Metal-binding</keyword>
<dbReference type="Proteomes" id="UP000192656">
    <property type="component" value="Unassembled WGS sequence"/>
</dbReference>
<comment type="function">
    <text evidence="15">Catalyzes the hydrolysis of N-succinyl-L,L-diaminopimelic acid (SDAP), forming succinate and LL-2,6-diaminopimelate (DAP), an intermediate involved in the bacterial biosynthesis of lysine and meso-diaminopimelic acid, an essential component of bacterial cell walls.</text>
</comment>
<dbReference type="InterPro" id="IPR002933">
    <property type="entry name" value="Peptidase_M20"/>
</dbReference>
<dbReference type="SUPFAM" id="SSF53187">
    <property type="entry name" value="Zn-dependent exopeptidases"/>
    <property type="match status" value="1"/>
</dbReference>
<name>A0A1W2AUK1_9HYPH</name>
<dbReference type="UniPathway" id="UPA00034">
    <property type="reaction ID" value="UER00021"/>
</dbReference>
<accession>A0A1W2AUK1</accession>
<evidence type="ECO:0000256" key="8">
    <source>
        <dbReference type="ARBA" id="ARBA00022801"/>
    </source>
</evidence>
<evidence type="ECO:0000256" key="10">
    <source>
        <dbReference type="ARBA" id="ARBA00022915"/>
    </source>
</evidence>
<dbReference type="PANTHER" id="PTHR43808:SF31">
    <property type="entry name" value="N-ACETYL-L-CITRULLINE DEACETYLASE"/>
    <property type="match status" value="1"/>
</dbReference>
<dbReference type="InterPro" id="IPR001261">
    <property type="entry name" value="ArgE/DapE_CS"/>
</dbReference>
<keyword evidence="18" id="KW-1185">Reference proteome</keyword>
<comment type="pathway">
    <text evidence="1 15">Amino-acid biosynthesis; L-lysine biosynthesis via DAP pathway; LL-2,6-diaminopimelate from (S)-tetrahydrodipicolinate (succinylase route): step 3/3.</text>
</comment>
<feature type="active site" evidence="15">
    <location>
        <position position="80"/>
    </location>
</feature>
<sequence>MVFAPDFDPTDPVAVLTELIRCRSVTPNEGGALSALQTMLEPLGFSVDRPTFSDADTPDVENLFAARGAGPHLVFAGHTDVVPPGEEADWQVPPFSADIVDGELYGRGAVDMKGGIAAFIAAVARQIAENRMPEGRVSLLITGDEEGPAVNGTVKLLDWTVKEKGERFDACLVGEPTNPDRLGDMIKIGRRGSLSAEVVVHGRQGHVAYPHLADNPLRTVLSIGESLLAEPLDEGTEAFPPSNCEITSIDTGNPSVNVVPARARLFFNVRFSDVWTSESLKAELTRRIDAGATGGRYRAGREPAKVEISWRERPAEPFLTRSEPLIEAISEAVKEVTGSTAKLSTTGGTSDARFIRFVCPVVEFGLVGQTMHMTDERVPLADLEALTEIYDQFISRWFAAQP</sequence>
<dbReference type="Gene3D" id="3.30.70.360">
    <property type="match status" value="1"/>
</dbReference>
<dbReference type="EMBL" id="FWXR01000005">
    <property type="protein sequence ID" value="SMC64399.1"/>
    <property type="molecule type" value="Genomic_DNA"/>
</dbReference>
<dbReference type="GO" id="GO:0006526">
    <property type="term" value="P:L-arginine biosynthetic process"/>
    <property type="evidence" value="ECO:0007669"/>
    <property type="project" value="TreeGrafter"/>
</dbReference>
<reference evidence="17 18" key="1">
    <citation type="submission" date="2017-04" db="EMBL/GenBank/DDBJ databases">
        <authorList>
            <person name="Afonso C.L."/>
            <person name="Miller P.J."/>
            <person name="Scott M.A."/>
            <person name="Spackman E."/>
            <person name="Goraichik I."/>
            <person name="Dimitrov K.M."/>
            <person name="Suarez D.L."/>
            <person name="Swayne D.E."/>
        </authorList>
    </citation>
    <scope>NUCLEOTIDE SEQUENCE [LARGE SCALE GENOMIC DNA]</scope>
    <source>
        <strain evidence="17 18">CGMCC 1.10972</strain>
    </source>
</reference>
<evidence type="ECO:0000256" key="2">
    <source>
        <dbReference type="ARBA" id="ARBA00006746"/>
    </source>
</evidence>
<dbReference type="GO" id="GO:0009014">
    <property type="term" value="F:succinyl-diaminopimelate desuccinylase activity"/>
    <property type="evidence" value="ECO:0007669"/>
    <property type="project" value="UniProtKB-UniRule"/>
</dbReference>
<keyword evidence="8 15" id="KW-0378">Hydrolase</keyword>
<evidence type="ECO:0000256" key="15">
    <source>
        <dbReference type="HAMAP-Rule" id="MF_01690"/>
    </source>
</evidence>
<dbReference type="Pfam" id="PF07687">
    <property type="entry name" value="M20_dimer"/>
    <property type="match status" value="1"/>
</dbReference>
<dbReference type="NCBIfam" id="NF009557">
    <property type="entry name" value="PRK13009.1"/>
    <property type="match status" value="1"/>
</dbReference>
<dbReference type="EC" id="3.5.1.18" evidence="4 15"/>
<dbReference type="HAMAP" id="MF_01690">
    <property type="entry name" value="DapE"/>
    <property type="match status" value="1"/>
</dbReference>
<dbReference type="CDD" id="cd03891">
    <property type="entry name" value="M20_DapE_proteobac"/>
    <property type="match status" value="1"/>
</dbReference>
<evidence type="ECO:0000256" key="9">
    <source>
        <dbReference type="ARBA" id="ARBA00022833"/>
    </source>
</evidence>
<feature type="active site" description="Proton acceptor" evidence="15">
    <location>
        <position position="145"/>
    </location>
</feature>
<feature type="binding site" evidence="15">
    <location>
        <position position="111"/>
    </location>
    <ligand>
        <name>Zn(2+)</name>
        <dbReference type="ChEBI" id="CHEBI:29105"/>
        <label>1</label>
    </ligand>
</feature>
<evidence type="ECO:0000313" key="17">
    <source>
        <dbReference type="EMBL" id="SMC64399.1"/>
    </source>
</evidence>
<comment type="subunit">
    <text evidence="3 15">Homodimer.</text>
</comment>
<organism evidence="17 18">
    <name type="scientific">Fulvimarina manganoxydans</name>
    <dbReference type="NCBI Taxonomy" id="937218"/>
    <lineage>
        <taxon>Bacteria</taxon>
        <taxon>Pseudomonadati</taxon>
        <taxon>Pseudomonadota</taxon>
        <taxon>Alphaproteobacteria</taxon>
        <taxon>Hyphomicrobiales</taxon>
        <taxon>Aurantimonadaceae</taxon>
        <taxon>Fulvimarina</taxon>
    </lineage>
</organism>
<evidence type="ECO:0000256" key="5">
    <source>
        <dbReference type="ARBA" id="ARBA00022391"/>
    </source>
</evidence>
<comment type="similarity">
    <text evidence="2 15">Belongs to the peptidase M20A family. DapE subfamily.</text>
</comment>
<dbReference type="GO" id="GO:0019877">
    <property type="term" value="P:diaminopimelate biosynthetic process"/>
    <property type="evidence" value="ECO:0007669"/>
    <property type="project" value="UniProtKB-UniRule"/>
</dbReference>
<keyword evidence="9 15" id="KW-0862">Zinc</keyword>
<dbReference type="STRING" id="937218.SAMN06297251_10594"/>
<evidence type="ECO:0000256" key="3">
    <source>
        <dbReference type="ARBA" id="ARBA00011738"/>
    </source>
</evidence>
<dbReference type="GO" id="GO:0008777">
    <property type="term" value="F:acetylornithine deacetylase activity"/>
    <property type="evidence" value="ECO:0007669"/>
    <property type="project" value="TreeGrafter"/>
</dbReference>
<dbReference type="Gene3D" id="3.40.630.10">
    <property type="entry name" value="Zn peptidases"/>
    <property type="match status" value="2"/>
</dbReference>
<evidence type="ECO:0000256" key="7">
    <source>
        <dbReference type="ARBA" id="ARBA00022723"/>
    </source>
</evidence>
<dbReference type="GO" id="GO:0009089">
    <property type="term" value="P:lysine biosynthetic process via diaminopimelate"/>
    <property type="evidence" value="ECO:0007669"/>
    <property type="project" value="UniProtKB-UniRule"/>
</dbReference>
<comment type="cofactor">
    <cofactor evidence="15">
        <name>Zn(2+)</name>
        <dbReference type="ChEBI" id="CHEBI:29105"/>
    </cofactor>
    <cofactor evidence="15">
        <name>Co(2+)</name>
        <dbReference type="ChEBI" id="CHEBI:48828"/>
    </cofactor>
    <text evidence="15">Binds 2 Zn(2+) or Co(2+) ions per subunit.</text>
</comment>
<evidence type="ECO:0000259" key="16">
    <source>
        <dbReference type="Pfam" id="PF07687"/>
    </source>
</evidence>
<comment type="catalytic activity">
    <reaction evidence="14 15">
        <text>N-succinyl-(2S,6S)-2,6-diaminopimelate + H2O = (2S,6S)-2,6-diaminopimelate + succinate</text>
        <dbReference type="Rhea" id="RHEA:22608"/>
        <dbReference type="ChEBI" id="CHEBI:15377"/>
        <dbReference type="ChEBI" id="CHEBI:30031"/>
        <dbReference type="ChEBI" id="CHEBI:57609"/>
        <dbReference type="ChEBI" id="CHEBI:58087"/>
        <dbReference type="EC" id="3.5.1.18"/>
    </reaction>
</comment>
<dbReference type="InterPro" id="IPR036264">
    <property type="entry name" value="Bact_exopeptidase_dim_dom"/>
</dbReference>
<dbReference type="GO" id="GO:0050897">
    <property type="term" value="F:cobalt ion binding"/>
    <property type="evidence" value="ECO:0007669"/>
    <property type="project" value="UniProtKB-UniRule"/>
</dbReference>
<protein>
    <recommendedName>
        <fullName evidence="5 15">Succinyl-diaminopimelate desuccinylase</fullName>
        <shortName evidence="15">SDAP desuccinylase</shortName>
        <ecNumber evidence="4 15">3.5.1.18</ecNumber>
    </recommendedName>
    <alternativeName>
        <fullName evidence="13 15">N-succinyl-LL-2,6-diaminoheptanedioate amidohydrolase</fullName>
    </alternativeName>
</protein>
<dbReference type="RefSeq" id="WP_084409530.1">
    <property type="nucleotide sequence ID" value="NZ_FWXR01000005.1"/>
</dbReference>
<keyword evidence="6 15" id="KW-0028">Amino-acid biosynthesis</keyword>
<feature type="binding site" evidence="15">
    <location>
        <position position="175"/>
    </location>
    <ligand>
        <name>Zn(2+)</name>
        <dbReference type="ChEBI" id="CHEBI:29105"/>
        <label>1</label>
    </ligand>
</feature>
<dbReference type="InterPro" id="IPR005941">
    <property type="entry name" value="DapE_proteobac"/>
</dbReference>
<keyword evidence="12 15" id="KW-0170">Cobalt</keyword>
<dbReference type="Pfam" id="PF01546">
    <property type="entry name" value="Peptidase_M20"/>
    <property type="match status" value="1"/>
</dbReference>
<dbReference type="InterPro" id="IPR011650">
    <property type="entry name" value="Peptidase_M20_dimer"/>
</dbReference>
<evidence type="ECO:0000256" key="11">
    <source>
        <dbReference type="ARBA" id="ARBA00023154"/>
    </source>
</evidence>
<feature type="binding site" evidence="15">
    <location>
        <position position="78"/>
    </location>
    <ligand>
        <name>Zn(2+)</name>
        <dbReference type="ChEBI" id="CHEBI:29105"/>
        <label>1</label>
    </ligand>
</feature>
<evidence type="ECO:0000256" key="6">
    <source>
        <dbReference type="ARBA" id="ARBA00022605"/>
    </source>
</evidence>
<feature type="binding site" evidence="15">
    <location>
        <position position="146"/>
    </location>
    <ligand>
        <name>Zn(2+)</name>
        <dbReference type="ChEBI" id="CHEBI:29105"/>
        <label>2</label>
    </ligand>
</feature>
<feature type="binding site" evidence="15">
    <location>
        <position position="372"/>
    </location>
    <ligand>
        <name>Zn(2+)</name>
        <dbReference type="ChEBI" id="CHEBI:29105"/>
        <label>2</label>
    </ligand>
</feature>
<evidence type="ECO:0000256" key="4">
    <source>
        <dbReference type="ARBA" id="ARBA00011921"/>
    </source>
</evidence>
<evidence type="ECO:0000256" key="14">
    <source>
        <dbReference type="ARBA" id="ARBA00051301"/>
    </source>
</evidence>
<dbReference type="AlphaFoldDB" id="A0A1W2AUK1"/>
<dbReference type="PANTHER" id="PTHR43808">
    <property type="entry name" value="ACETYLORNITHINE DEACETYLASE"/>
    <property type="match status" value="1"/>
</dbReference>
<dbReference type="GO" id="GO:0008270">
    <property type="term" value="F:zinc ion binding"/>
    <property type="evidence" value="ECO:0007669"/>
    <property type="project" value="UniProtKB-UniRule"/>
</dbReference>
<keyword evidence="11 15" id="KW-0457">Lysine biosynthesis</keyword>
<dbReference type="SUPFAM" id="SSF55031">
    <property type="entry name" value="Bacterial exopeptidase dimerisation domain"/>
    <property type="match status" value="1"/>
</dbReference>
<keyword evidence="10 15" id="KW-0220">Diaminopimelate biosynthesis</keyword>
<dbReference type="PROSITE" id="PS00759">
    <property type="entry name" value="ARGE_DAPE_CPG2_2"/>
    <property type="match status" value="1"/>
</dbReference>
<proteinExistence type="inferred from homology"/>
<dbReference type="OrthoDB" id="9809784at2"/>
<feature type="domain" description="Peptidase M20 dimerisation" evidence="16">
    <location>
        <begin position="188"/>
        <end position="290"/>
    </location>
</feature>
<feature type="binding site" evidence="15">
    <location>
        <position position="111"/>
    </location>
    <ligand>
        <name>Zn(2+)</name>
        <dbReference type="ChEBI" id="CHEBI:29105"/>
        <label>2</label>
    </ligand>
</feature>
<gene>
    <name evidence="15" type="primary">dapE</name>
    <name evidence="17" type="ORF">SAMN06297251_10594</name>
</gene>
<evidence type="ECO:0000256" key="12">
    <source>
        <dbReference type="ARBA" id="ARBA00023285"/>
    </source>
</evidence>
<evidence type="ECO:0000313" key="18">
    <source>
        <dbReference type="Proteomes" id="UP000192656"/>
    </source>
</evidence>